<keyword evidence="2" id="KW-1185">Reference proteome</keyword>
<dbReference type="InParanoid" id="A0A1W0W0M5"/>
<reference evidence="1 2" key="1">
    <citation type="journal article" date="2009" name="Nature">
        <title>The Sorghum bicolor genome and the diversification of grasses.</title>
        <authorList>
            <person name="Paterson A.H."/>
            <person name="Bowers J.E."/>
            <person name="Bruggmann R."/>
            <person name="Dubchak I."/>
            <person name="Grimwood J."/>
            <person name="Gundlach H."/>
            <person name="Haberer G."/>
            <person name="Hellsten U."/>
            <person name="Mitros T."/>
            <person name="Poliakov A."/>
            <person name="Schmutz J."/>
            <person name="Spannagl M."/>
            <person name="Tang H."/>
            <person name="Wang X."/>
            <person name="Wicker T."/>
            <person name="Bharti A.K."/>
            <person name="Chapman J."/>
            <person name="Feltus F.A."/>
            <person name="Gowik U."/>
            <person name="Grigoriev I.V."/>
            <person name="Lyons E."/>
            <person name="Maher C.A."/>
            <person name="Martis M."/>
            <person name="Narechania A."/>
            <person name="Otillar R.P."/>
            <person name="Penning B.W."/>
            <person name="Salamov A.A."/>
            <person name="Wang Y."/>
            <person name="Zhang L."/>
            <person name="Carpita N.C."/>
            <person name="Freeling M."/>
            <person name="Gingle A.R."/>
            <person name="Hash C.T."/>
            <person name="Keller B."/>
            <person name="Klein P."/>
            <person name="Kresovich S."/>
            <person name="McCann M.C."/>
            <person name="Ming R."/>
            <person name="Peterson D.G."/>
            <person name="Mehboob-ur-Rahman"/>
            <person name="Ware D."/>
            <person name="Westhoff P."/>
            <person name="Mayer K.F."/>
            <person name="Messing J."/>
            <person name="Rokhsar D.S."/>
        </authorList>
    </citation>
    <scope>NUCLEOTIDE SEQUENCE [LARGE SCALE GENOMIC DNA]</scope>
    <source>
        <strain evidence="2">cv. BTx623</strain>
    </source>
</reference>
<dbReference type="EMBL" id="CM000762">
    <property type="protein sequence ID" value="OQU87921.1"/>
    <property type="molecule type" value="Genomic_DNA"/>
</dbReference>
<dbReference type="Proteomes" id="UP000000768">
    <property type="component" value="Chromosome 3"/>
</dbReference>
<evidence type="ECO:0000313" key="2">
    <source>
        <dbReference type="Proteomes" id="UP000000768"/>
    </source>
</evidence>
<name>A0A1W0W0M5_SORBI</name>
<accession>A0A1W0W0M5</accession>
<dbReference type="Gramene" id="OQU87921">
    <property type="protein sequence ID" value="OQU87921"/>
    <property type="gene ID" value="SORBI_3003G368150"/>
</dbReference>
<protein>
    <submittedName>
        <fullName evidence="1">Uncharacterized protein</fullName>
    </submittedName>
</protein>
<reference evidence="2" key="2">
    <citation type="journal article" date="2018" name="Plant J.">
        <title>The Sorghum bicolor reference genome: improved assembly, gene annotations, a transcriptome atlas, and signatures of genome organization.</title>
        <authorList>
            <person name="McCormick R.F."/>
            <person name="Truong S.K."/>
            <person name="Sreedasyam A."/>
            <person name="Jenkins J."/>
            <person name="Shu S."/>
            <person name="Sims D."/>
            <person name="Kennedy M."/>
            <person name="Amirebrahimi M."/>
            <person name="Weers B.D."/>
            <person name="McKinley B."/>
            <person name="Mattison A."/>
            <person name="Morishige D.T."/>
            <person name="Grimwood J."/>
            <person name="Schmutz J."/>
            <person name="Mullet J.E."/>
        </authorList>
    </citation>
    <scope>NUCLEOTIDE SEQUENCE [LARGE SCALE GENOMIC DNA]</scope>
    <source>
        <strain evidence="2">cv. BTx623</strain>
    </source>
</reference>
<gene>
    <name evidence="1" type="ORF">SORBI_3003G368150</name>
</gene>
<sequence length="81" mass="9517">MPYHHSTKQIEELARVPNQASSQGGRGPVHFPFPFFNFLCYLEPKRHLIEFIFQLPLPILSPVNFQPITPWFLCCCCTRRQ</sequence>
<dbReference type="AlphaFoldDB" id="A0A1W0W0M5"/>
<organism evidence="1 2">
    <name type="scientific">Sorghum bicolor</name>
    <name type="common">Sorghum</name>
    <name type="synonym">Sorghum vulgare</name>
    <dbReference type="NCBI Taxonomy" id="4558"/>
    <lineage>
        <taxon>Eukaryota</taxon>
        <taxon>Viridiplantae</taxon>
        <taxon>Streptophyta</taxon>
        <taxon>Embryophyta</taxon>
        <taxon>Tracheophyta</taxon>
        <taxon>Spermatophyta</taxon>
        <taxon>Magnoliopsida</taxon>
        <taxon>Liliopsida</taxon>
        <taxon>Poales</taxon>
        <taxon>Poaceae</taxon>
        <taxon>PACMAD clade</taxon>
        <taxon>Panicoideae</taxon>
        <taxon>Andropogonodae</taxon>
        <taxon>Andropogoneae</taxon>
        <taxon>Sorghinae</taxon>
        <taxon>Sorghum</taxon>
    </lineage>
</organism>
<proteinExistence type="predicted"/>
<evidence type="ECO:0000313" key="1">
    <source>
        <dbReference type="EMBL" id="OQU87921.1"/>
    </source>
</evidence>